<dbReference type="PANTHER" id="PTHR43479:SF11">
    <property type="entry name" value="ACREF_ENVCD OPERON REPRESSOR-RELATED"/>
    <property type="match status" value="1"/>
</dbReference>
<protein>
    <submittedName>
        <fullName evidence="4">TetR family transcriptional regulator</fullName>
    </submittedName>
</protein>
<dbReference type="SUPFAM" id="SSF48498">
    <property type="entry name" value="Tetracyclin repressor-like, C-terminal domain"/>
    <property type="match status" value="1"/>
</dbReference>
<dbReference type="SUPFAM" id="SSF46689">
    <property type="entry name" value="Homeodomain-like"/>
    <property type="match status" value="1"/>
</dbReference>
<organism evidence="4 5">
    <name type="scientific">Candidatus Anaerobiospirillum pullicola</name>
    <dbReference type="NCBI Taxonomy" id="2838451"/>
    <lineage>
        <taxon>Bacteria</taxon>
        <taxon>Pseudomonadati</taxon>
        <taxon>Pseudomonadota</taxon>
        <taxon>Gammaproteobacteria</taxon>
        <taxon>Aeromonadales</taxon>
        <taxon>Succinivibrionaceae</taxon>
        <taxon>Anaerobiospirillum</taxon>
    </lineage>
</organism>
<dbReference type="Gene3D" id="1.10.357.10">
    <property type="entry name" value="Tetracycline Repressor, domain 2"/>
    <property type="match status" value="1"/>
</dbReference>
<dbReference type="Pfam" id="PF00440">
    <property type="entry name" value="TetR_N"/>
    <property type="match status" value="1"/>
</dbReference>
<sequence>MSKRTHAEALETKKNILAAAHRVFSQKGFAKTSLSDIAREANVTRGAIYWHFENKSELLASLIEEEATRANLFTTLRDAVAAHQRDPLGALKTWAMSHLTEMAANLFTSSLSDTVANAMNTDGRNDVREKIVDMVRGRNLIVEEALQAAVEQKQLPADLDVEKAGQYLCAILSGIIEYYRLGVMQRPLSYYTDLLEVAFASLSMLRYKHDEGTYAPSMMPLQGQGHIVGAAVSQATADPYASASARVAASNAYPTTRPAAAASLQGVAVGGAAVIPPRGAASHQVAAEAAVGASPVTAKTSSGNATLDNMPALNRKFSWPLPRHDDELL</sequence>
<name>A0A948WYX7_9GAMM</name>
<reference evidence="4" key="2">
    <citation type="submission" date="2021-04" db="EMBL/GenBank/DDBJ databases">
        <authorList>
            <person name="Gilroy R."/>
        </authorList>
    </citation>
    <scope>NUCLEOTIDE SEQUENCE</scope>
    <source>
        <strain evidence="4">378</strain>
    </source>
</reference>
<evidence type="ECO:0000256" key="1">
    <source>
        <dbReference type="ARBA" id="ARBA00023125"/>
    </source>
</evidence>
<evidence type="ECO:0000313" key="4">
    <source>
        <dbReference type="EMBL" id="MBU3843494.1"/>
    </source>
</evidence>
<dbReference type="InterPro" id="IPR036271">
    <property type="entry name" value="Tet_transcr_reg_TetR-rel_C_sf"/>
</dbReference>
<dbReference type="InterPro" id="IPR050624">
    <property type="entry name" value="HTH-type_Tx_Regulator"/>
</dbReference>
<dbReference type="InterPro" id="IPR009057">
    <property type="entry name" value="Homeodomain-like_sf"/>
</dbReference>
<dbReference type="EMBL" id="JAHLFE010000018">
    <property type="protein sequence ID" value="MBU3843494.1"/>
    <property type="molecule type" value="Genomic_DNA"/>
</dbReference>
<dbReference type="AlphaFoldDB" id="A0A948WYX7"/>
<dbReference type="PANTHER" id="PTHR43479">
    <property type="entry name" value="ACREF/ENVCD OPERON REPRESSOR-RELATED"/>
    <property type="match status" value="1"/>
</dbReference>
<feature type="DNA-binding region" description="H-T-H motif" evidence="2">
    <location>
        <begin position="33"/>
        <end position="52"/>
    </location>
</feature>
<proteinExistence type="predicted"/>
<evidence type="ECO:0000259" key="3">
    <source>
        <dbReference type="PROSITE" id="PS50977"/>
    </source>
</evidence>
<evidence type="ECO:0000256" key="2">
    <source>
        <dbReference type="PROSITE-ProRule" id="PRU00335"/>
    </source>
</evidence>
<reference evidence="4" key="1">
    <citation type="journal article" date="2021" name="PeerJ">
        <title>Extensive microbial diversity within the chicken gut microbiome revealed by metagenomics and culture.</title>
        <authorList>
            <person name="Gilroy R."/>
            <person name="Ravi A."/>
            <person name="Getino M."/>
            <person name="Pursley I."/>
            <person name="Horton D.L."/>
            <person name="Alikhan N.F."/>
            <person name="Baker D."/>
            <person name="Gharbi K."/>
            <person name="Hall N."/>
            <person name="Watson M."/>
            <person name="Adriaenssens E.M."/>
            <person name="Foster-Nyarko E."/>
            <person name="Jarju S."/>
            <person name="Secka A."/>
            <person name="Antonio M."/>
            <person name="Oren A."/>
            <person name="Chaudhuri R.R."/>
            <person name="La Ragione R."/>
            <person name="Hildebrand F."/>
            <person name="Pallen M.J."/>
        </authorList>
    </citation>
    <scope>NUCLEOTIDE SEQUENCE</scope>
    <source>
        <strain evidence="4">378</strain>
    </source>
</reference>
<dbReference type="PROSITE" id="PS50977">
    <property type="entry name" value="HTH_TETR_2"/>
    <property type="match status" value="1"/>
</dbReference>
<comment type="caution">
    <text evidence="4">The sequence shown here is derived from an EMBL/GenBank/DDBJ whole genome shotgun (WGS) entry which is preliminary data.</text>
</comment>
<dbReference type="PRINTS" id="PR00455">
    <property type="entry name" value="HTHTETR"/>
</dbReference>
<feature type="domain" description="HTH tetR-type" evidence="3">
    <location>
        <begin position="10"/>
        <end position="70"/>
    </location>
</feature>
<dbReference type="Proteomes" id="UP000733611">
    <property type="component" value="Unassembled WGS sequence"/>
</dbReference>
<evidence type="ECO:0000313" key="5">
    <source>
        <dbReference type="Proteomes" id="UP000733611"/>
    </source>
</evidence>
<dbReference type="GO" id="GO:0003677">
    <property type="term" value="F:DNA binding"/>
    <property type="evidence" value="ECO:0007669"/>
    <property type="project" value="UniProtKB-UniRule"/>
</dbReference>
<dbReference type="InterPro" id="IPR023772">
    <property type="entry name" value="DNA-bd_HTH_TetR-type_CS"/>
</dbReference>
<gene>
    <name evidence="4" type="ORF">H9847_01275</name>
</gene>
<dbReference type="PROSITE" id="PS01081">
    <property type="entry name" value="HTH_TETR_1"/>
    <property type="match status" value="1"/>
</dbReference>
<dbReference type="InterPro" id="IPR001647">
    <property type="entry name" value="HTH_TetR"/>
</dbReference>
<keyword evidence="1 2" id="KW-0238">DNA-binding</keyword>
<accession>A0A948WYX7</accession>